<proteinExistence type="predicted"/>
<name>A0A9P0L3S4_ACAOB</name>
<comment type="caution">
    <text evidence="1">The sequence shown here is derived from an EMBL/GenBank/DDBJ whole genome shotgun (WGS) entry which is preliminary data.</text>
</comment>
<dbReference type="AlphaFoldDB" id="A0A9P0L3S4"/>
<sequence>MSVRERLSRNDRIGTIAACGMAAYRPRYDQQHNSSGTTSRPINIHELKTVSDRWIANGYGQHQASDELRGLV</sequence>
<dbReference type="Proteomes" id="UP001152888">
    <property type="component" value="Unassembled WGS sequence"/>
</dbReference>
<keyword evidence="2" id="KW-1185">Reference proteome</keyword>
<accession>A0A9P0L3S4</accession>
<evidence type="ECO:0000313" key="1">
    <source>
        <dbReference type="EMBL" id="CAH1985889.1"/>
    </source>
</evidence>
<evidence type="ECO:0000313" key="2">
    <source>
        <dbReference type="Proteomes" id="UP001152888"/>
    </source>
</evidence>
<reference evidence="1" key="1">
    <citation type="submission" date="2022-03" db="EMBL/GenBank/DDBJ databases">
        <authorList>
            <person name="Sayadi A."/>
        </authorList>
    </citation>
    <scope>NUCLEOTIDE SEQUENCE</scope>
</reference>
<protein>
    <submittedName>
        <fullName evidence="1">Uncharacterized protein</fullName>
    </submittedName>
</protein>
<gene>
    <name evidence="1" type="ORF">ACAOBT_LOCUS16925</name>
</gene>
<organism evidence="1 2">
    <name type="scientific">Acanthoscelides obtectus</name>
    <name type="common">Bean weevil</name>
    <name type="synonym">Bruchus obtectus</name>
    <dbReference type="NCBI Taxonomy" id="200917"/>
    <lineage>
        <taxon>Eukaryota</taxon>
        <taxon>Metazoa</taxon>
        <taxon>Ecdysozoa</taxon>
        <taxon>Arthropoda</taxon>
        <taxon>Hexapoda</taxon>
        <taxon>Insecta</taxon>
        <taxon>Pterygota</taxon>
        <taxon>Neoptera</taxon>
        <taxon>Endopterygota</taxon>
        <taxon>Coleoptera</taxon>
        <taxon>Polyphaga</taxon>
        <taxon>Cucujiformia</taxon>
        <taxon>Chrysomeloidea</taxon>
        <taxon>Chrysomelidae</taxon>
        <taxon>Bruchinae</taxon>
        <taxon>Bruchini</taxon>
        <taxon>Acanthoscelides</taxon>
    </lineage>
</organism>
<dbReference type="EMBL" id="CAKOFQ010006987">
    <property type="protein sequence ID" value="CAH1985889.1"/>
    <property type="molecule type" value="Genomic_DNA"/>
</dbReference>